<dbReference type="EMBL" id="JBHTLT010000090">
    <property type="protein sequence ID" value="MFD1205801.1"/>
    <property type="molecule type" value="Genomic_DNA"/>
</dbReference>
<dbReference type="Pfam" id="PF01446">
    <property type="entry name" value="Rep_1"/>
    <property type="match status" value="1"/>
</dbReference>
<sequence>MIRGNKITAENIQTIKDLDKALAYKRRISYGGLLKEIHKELQFGDVEDGDLIYIDEDSDEVAKWGC</sequence>
<comment type="similarity">
    <text evidence="1">Belongs to the Gram-positive plasmids replication protein type 1 family.</text>
</comment>
<evidence type="ECO:0000256" key="1">
    <source>
        <dbReference type="ARBA" id="ARBA00008909"/>
    </source>
</evidence>
<protein>
    <submittedName>
        <fullName evidence="3">Protein rep</fullName>
    </submittedName>
</protein>
<evidence type="ECO:0000256" key="2">
    <source>
        <dbReference type="ARBA" id="ARBA00022705"/>
    </source>
</evidence>
<accession>A0ABW3TYE8</accession>
<evidence type="ECO:0000313" key="3">
    <source>
        <dbReference type="EMBL" id="MFD1205801.1"/>
    </source>
</evidence>
<name>A0ABW3TYE8_9BACL</name>
<dbReference type="Proteomes" id="UP001597231">
    <property type="component" value="Unassembled WGS sequence"/>
</dbReference>
<keyword evidence="2" id="KW-0235">DNA replication</keyword>
<organism evidence="3 4">
    <name type="scientific">Sporosarcina contaminans</name>
    <dbReference type="NCBI Taxonomy" id="633403"/>
    <lineage>
        <taxon>Bacteria</taxon>
        <taxon>Bacillati</taxon>
        <taxon>Bacillota</taxon>
        <taxon>Bacilli</taxon>
        <taxon>Bacillales</taxon>
        <taxon>Caryophanaceae</taxon>
        <taxon>Sporosarcina</taxon>
    </lineage>
</organism>
<reference evidence="4" key="1">
    <citation type="journal article" date="2019" name="Int. J. Syst. Evol. Microbiol.">
        <title>The Global Catalogue of Microorganisms (GCM) 10K type strain sequencing project: providing services to taxonomists for standard genome sequencing and annotation.</title>
        <authorList>
            <consortium name="The Broad Institute Genomics Platform"/>
            <consortium name="The Broad Institute Genome Sequencing Center for Infectious Disease"/>
            <person name="Wu L."/>
            <person name="Ma J."/>
        </authorList>
    </citation>
    <scope>NUCLEOTIDE SEQUENCE [LARGE SCALE GENOMIC DNA]</scope>
    <source>
        <strain evidence="4">CCUG 53915</strain>
    </source>
</reference>
<proteinExistence type="inferred from homology"/>
<evidence type="ECO:0000313" key="4">
    <source>
        <dbReference type="Proteomes" id="UP001597231"/>
    </source>
</evidence>
<keyword evidence="4" id="KW-1185">Reference proteome</keyword>
<dbReference type="RefSeq" id="WP_381481086.1">
    <property type="nucleotide sequence ID" value="NZ_JBHTLT010000090.1"/>
</dbReference>
<comment type="caution">
    <text evidence="3">The sequence shown here is derived from an EMBL/GenBank/DDBJ whole genome shotgun (WGS) entry which is preliminary data.</text>
</comment>
<gene>
    <name evidence="3" type="ORF">ACFQ38_11940</name>
</gene>
<dbReference type="InterPro" id="IPR000989">
    <property type="entry name" value="Rep"/>
</dbReference>